<reference evidence="8" key="2">
    <citation type="submission" date="2022-06" db="UniProtKB">
        <authorList>
            <consortium name="EnsemblMetazoa"/>
        </authorList>
    </citation>
    <scope>IDENTIFICATION</scope>
    <source>
        <strain evidence="8">p50T (Dazao)</strain>
    </source>
</reference>
<evidence type="ECO:0000313" key="8">
    <source>
        <dbReference type="EnsemblMetazoa" id="XP_037876087.1"/>
    </source>
</evidence>
<name>A0A8R2RAG7_BOMMO</name>
<dbReference type="PROSITE" id="PS00678">
    <property type="entry name" value="WD_REPEATS_1"/>
    <property type="match status" value="1"/>
</dbReference>
<protein>
    <recommendedName>
        <fullName evidence="7">Bromo domain-containing protein</fullName>
    </recommendedName>
</protein>
<proteinExistence type="predicted"/>
<dbReference type="InterPro" id="IPR057451">
    <property type="entry name" value="BRWD/PHIP_AD"/>
</dbReference>
<dbReference type="Pfam" id="PF00400">
    <property type="entry name" value="WD40"/>
    <property type="match status" value="6"/>
</dbReference>
<dbReference type="FunFam" id="1.20.920.10:FF:000066">
    <property type="entry name" value="Transcription initiation factor TFIID subunit 1"/>
    <property type="match status" value="1"/>
</dbReference>
<keyword evidence="3 4" id="KW-0103">Bromodomain</keyword>
<feature type="repeat" description="WD" evidence="5">
    <location>
        <begin position="354"/>
        <end position="387"/>
    </location>
</feature>
<feature type="compositionally biased region" description="Low complexity" evidence="6">
    <location>
        <begin position="1469"/>
        <end position="1480"/>
    </location>
</feature>
<feature type="compositionally biased region" description="Basic and acidic residues" evidence="6">
    <location>
        <begin position="1584"/>
        <end position="1593"/>
    </location>
</feature>
<dbReference type="CDD" id="cd00200">
    <property type="entry name" value="WD40"/>
    <property type="match status" value="1"/>
</dbReference>
<evidence type="ECO:0000256" key="4">
    <source>
        <dbReference type="PROSITE-ProRule" id="PRU00035"/>
    </source>
</evidence>
<evidence type="ECO:0000259" key="7">
    <source>
        <dbReference type="PROSITE" id="PS50014"/>
    </source>
</evidence>
<evidence type="ECO:0000256" key="3">
    <source>
        <dbReference type="ARBA" id="ARBA00023117"/>
    </source>
</evidence>
<feature type="domain" description="Bromo" evidence="7">
    <location>
        <begin position="1075"/>
        <end position="1145"/>
    </location>
</feature>
<feature type="compositionally biased region" description="Basic and acidic residues" evidence="6">
    <location>
        <begin position="1334"/>
        <end position="1346"/>
    </location>
</feature>
<dbReference type="EnsemblMetazoa" id="XM_038020159.1">
    <property type="protein sequence ID" value="XP_037876087.1"/>
    <property type="gene ID" value="LOC101737251"/>
</dbReference>
<evidence type="ECO:0000313" key="9">
    <source>
        <dbReference type="Proteomes" id="UP000005204"/>
    </source>
</evidence>
<feature type="repeat" description="WD" evidence="5">
    <location>
        <begin position="257"/>
        <end position="292"/>
    </location>
</feature>
<feature type="compositionally biased region" description="Basic and acidic residues" evidence="6">
    <location>
        <begin position="1412"/>
        <end position="1427"/>
    </location>
</feature>
<dbReference type="PANTHER" id="PTHR16266">
    <property type="entry name" value="WD REPEAT DOMAIN 9"/>
    <property type="match status" value="1"/>
</dbReference>
<dbReference type="PROSITE" id="PS00633">
    <property type="entry name" value="BROMODOMAIN_1"/>
    <property type="match status" value="1"/>
</dbReference>
<keyword evidence="9" id="KW-1185">Reference proteome</keyword>
<feature type="compositionally biased region" description="Polar residues" evidence="6">
    <location>
        <begin position="1388"/>
        <end position="1400"/>
    </location>
</feature>
<dbReference type="Gene3D" id="2.130.10.10">
    <property type="entry name" value="YVTN repeat-like/Quinoprotein amine dehydrogenase"/>
    <property type="match status" value="2"/>
</dbReference>
<dbReference type="PROSITE" id="PS50014">
    <property type="entry name" value="BROMODOMAIN_2"/>
    <property type="match status" value="2"/>
</dbReference>
<evidence type="ECO:0000256" key="2">
    <source>
        <dbReference type="ARBA" id="ARBA00022737"/>
    </source>
</evidence>
<dbReference type="InterPro" id="IPR018359">
    <property type="entry name" value="Bromodomain_CS"/>
</dbReference>
<feature type="repeat" description="WD" evidence="5">
    <location>
        <begin position="452"/>
        <end position="494"/>
    </location>
</feature>
<organism evidence="8 9">
    <name type="scientific">Bombyx mori</name>
    <name type="common">Silk moth</name>
    <dbReference type="NCBI Taxonomy" id="7091"/>
    <lineage>
        <taxon>Eukaryota</taxon>
        <taxon>Metazoa</taxon>
        <taxon>Ecdysozoa</taxon>
        <taxon>Arthropoda</taxon>
        <taxon>Hexapoda</taxon>
        <taxon>Insecta</taxon>
        <taxon>Pterygota</taxon>
        <taxon>Neoptera</taxon>
        <taxon>Endopterygota</taxon>
        <taxon>Lepidoptera</taxon>
        <taxon>Glossata</taxon>
        <taxon>Ditrysia</taxon>
        <taxon>Bombycoidea</taxon>
        <taxon>Bombycidae</taxon>
        <taxon>Bombycinae</taxon>
        <taxon>Bombyx</taxon>
    </lineage>
</organism>
<dbReference type="InterPro" id="IPR001680">
    <property type="entry name" value="WD40_rpt"/>
</dbReference>
<feature type="compositionally biased region" description="Low complexity" evidence="6">
    <location>
        <begin position="717"/>
        <end position="757"/>
    </location>
</feature>
<dbReference type="GO" id="GO:0005634">
    <property type="term" value="C:nucleus"/>
    <property type="evidence" value="ECO:0007669"/>
    <property type="project" value="TreeGrafter"/>
</dbReference>
<feature type="compositionally biased region" description="Low complexity" evidence="6">
    <location>
        <begin position="1535"/>
        <end position="1544"/>
    </location>
</feature>
<feature type="compositionally biased region" description="Basic residues" evidence="6">
    <location>
        <begin position="1450"/>
        <end position="1464"/>
    </location>
</feature>
<dbReference type="InterPro" id="IPR019775">
    <property type="entry name" value="WD40_repeat_CS"/>
</dbReference>
<dbReference type="PROSITE" id="PS50082">
    <property type="entry name" value="WD_REPEATS_2"/>
    <property type="match status" value="4"/>
</dbReference>
<dbReference type="PROSITE" id="PS50294">
    <property type="entry name" value="WD_REPEATS_REGION"/>
    <property type="match status" value="3"/>
</dbReference>
<dbReference type="InterPro" id="IPR052060">
    <property type="entry name" value="Bromo_WD_repeat"/>
</dbReference>
<feature type="compositionally biased region" description="Low complexity" evidence="6">
    <location>
        <begin position="608"/>
        <end position="619"/>
    </location>
</feature>
<dbReference type="InterPro" id="IPR036427">
    <property type="entry name" value="Bromodomain-like_sf"/>
</dbReference>
<dbReference type="InterPro" id="IPR036322">
    <property type="entry name" value="WD40_repeat_dom_sf"/>
</dbReference>
<dbReference type="GO" id="GO:0006357">
    <property type="term" value="P:regulation of transcription by RNA polymerase II"/>
    <property type="evidence" value="ECO:0007669"/>
    <property type="project" value="TreeGrafter"/>
</dbReference>
<feature type="region of interest" description="Disordered" evidence="6">
    <location>
        <begin position="607"/>
        <end position="628"/>
    </location>
</feature>
<feature type="region of interest" description="Disordered" evidence="6">
    <location>
        <begin position="1611"/>
        <end position="1633"/>
    </location>
</feature>
<feature type="compositionally biased region" description="Basic and acidic residues" evidence="6">
    <location>
        <begin position="1317"/>
        <end position="1327"/>
    </location>
</feature>
<feature type="compositionally biased region" description="Basic residues" evidence="6">
    <location>
        <begin position="1300"/>
        <end position="1316"/>
    </location>
</feature>
<feature type="compositionally biased region" description="Basic and acidic residues" evidence="6">
    <location>
        <begin position="1490"/>
        <end position="1503"/>
    </location>
</feature>
<dbReference type="SMART" id="SM00320">
    <property type="entry name" value="WD40"/>
    <property type="match status" value="7"/>
</dbReference>
<dbReference type="SMART" id="SM00297">
    <property type="entry name" value="BROMO"/>
    <property type="match status" value="2"/>
</dbReference>
<feature type="region of interest" description="Disordered" evidence="6">
    <location>
        <begin position="1298"/>
        <end position="1593"/>
    </location>
</feature>
<accession>A0A8R2RAG7</accession>
<dbReference type="Proteomes" id="UP000005204">
    <property type="component" value="Unassembled WGS sequence"/>
</dbReference>
<sequence length="1633" mass="179787">MEESNEEYNVIPAFPISELYFLIAKFLSGGPLKETAKTLLKELETIEVLPRRLDWLGTEHTQSYEELASQHSDVQWRRLAAVCERALRLAGRGAADGRPPRDSVRARLSLLGEALVRPRPQLPCSAQDHSLVRRLMYRELGCGARAGVAGDASGKEAVFPRRLLSGLQLQRRTLGHLSAVYCLVFDCTGRYVITGADDLLVKVWSARDGRLVGTLRGCGAEITDVCVSRDGALVACGSVERLVRVWCLASAAPRAVLHAHQGTITSVHWSPCFRGGVRWLASTSTDGSVAFWTCSGEGQFLSRPVHFVERTRPGACHMICGAWSPGGALLAAGSADHHVRLYALEPSPRRILEVAVHSDAVDSIAWAHRGLRFVSGSKDGTAAVWSLHATQWRHAMLVPADHAGDGAAAAGDAKKLKVTMVCWDRSDRFVVTAVSDHTLRVWCERGRMLRVLRGHKDEAYVLEPHPRLPAVLLSAGHDGQLFVWDVENGEVLCNFQNTIAGQGEGAVFDAKWGGDCSVAASDSHGHVLLLGLGQGHPLLHELPHELFFHTDYRPLTRDALGGALDEQTETPPHLMPPPFLVDVEGAPHPARFQRLVPGRELLAPELLSPAGASPPGGAAPAPPGVWRGEGVRHAGGSWLADALQLPPSCRPIVPPLPSSVRQQIEETSCEVQEWELSWYRREMRRRPVMISTSAEGSARGPPRPRKRAPLVHAPRPAAQVWSASEAESASGSDSSDPSVRLSASSAPPSDSSSSHSGTRSDDSESSQYSDWETGAALAPPARARRRPLPAGRYRGGPSRSKRPPPPRSEEGEPRDRSPGTSAVGRLELPEEYRPGEWLTAVSPRKAPYHPQMGDQCLYFKLGHQKYFEAVSEKDVYKVNPRDKPWERTQIYDCELVKVVGVKYVIKPPRLVCLRLSCLEGARPRSFTVKYHDMADVIDFLVLRQQFDAAAARRWNAGDRFRCMIDDSWWTGVVLEGGVPAPGDLATEGAQAWGAAAAAHFLALRVRWDNGEVERLSPWDLEPVDPHRLPSEPGGAVSVLPHELEAVLYRAAPHEWPHADRTIACRAIARHVEQVMQLSAAEPFVAPVDLQQYPTYARVVPYPIDLATIRARFENLFYRRAAAAQFDVRYLASNAERFNDRHSAIVRQARLLTDLLLHVIENWREVHVLDKYHELAASYHSSDDEPLAVAKAGGWRRCCARVLRELLVSPDAEPFTRPVSLQQAPDYHAVVSEPMDLGTVQRGLEAGDYSSAEQFLSDVRLVFANSRLYNTNKRSRIYSMTVRLSALFEALWVRLGPRAPRTPRRAPRTRRPPRAPRTRNEHGERRGEGAASDSSSERDSWDSDAPLHKHRKGKGIGKKSKPPPPAAEPLPGTSSRLTDDEAYVPEQNGVASGSDSESVYSNIEVVEEELVEEDVHLTYDEGSDHLTRADGSGSRGSRKRRRISSDSDRSSRRRKRKEQHGKRVRERVVAASSSSSSWGSAEGEEGGAEGGHYESDRSYRPRFESDDDAPLHLYRRRAGGAGGEQPGTSRAQNGHARASGSGVSLRSRRSPRRYNEDSEDDSAAVISKRSQHHHRARTQSAAPHATDHDYYNGHASDHSGLGTSLPLYYSLMTPLHPAGTTPAIPVRFVDPETS</sequence>
<dbReference type="PANTHER" id="PTHR16266:SF17">
    <property type="entry name" value="BRWD3"/>
    <property type="match status" value="1"/>
</dbReference>
<dbReference type="SUPFAM" id="SSF50978">
    <property type="entry name" value="WD40 repeat-like"/>
    <property type="match status" value="1"/>
</dbReference>
<evidence type="ECO:0000256" key="5">
    <source>
        <dbReference type="PROSITE-ProRule" id="PRU00221"/>
    </source>
</evidence>
<feature type="compositionally biased region" description="Low complexity" evidence="6">
    <location>
        <begin position="788"/>
        <end position="798"/>
    </location>
</feature>
<keyword evidence="1 5" id="KW-0853">WD repeat</keyword>
<feature type="repeat" description="WD" evidence="5">
    <location>
        <begin position="173"/>
        <end position="214"/>
    </location>
</feature>
<feature type="region of interest" description="Disordered" evidence="6">
    <location>
        <begin position="691"/>
        <end position="828"/>
    </location>
</feature>
<feature type="compositionally biased region" description="Basic residues" evidence="6">
    <location>
        <begin position="1347"/>
        <end position="1360"/>
    </location>
</feature>
<dbReference type="GO" id="GO:0008360">
    <property type="term" value="P:regulation of cell shape"/>
    <property type="evidence" value="ECO:0007669"/>
    <property type="project" value="TreeGrafter"/>
</dbReference>
<reference evidence="9" key="1">
    <citation type="journal article" date="2008" name="Insect Biochem. Mol. Biol.">
        <title>The genome of a lepidopteran model insect, the silkworm Bombyx mori.</title>
        <authorList>
            <consortium name="International Silkworm Genome Consortium"/>
        </authorList>
    </citation>
    <scope>NUCLEOTIDE SEQUENCE [LARGE SCALE GENOMIC DNA]</scope>
    <source>
        <strain evidence="9">p50T</strain>
    </source>
</reference>
<dbReference type="GO" id="GO:0007010">
    <property type="term" value="P:cytoskeleton organization"/>
    <property type="evidence" value="ECO:0007669"/>
    <property type="project" value="TreeGrafter"/>
</dbReference>
<dbReference type="Gene3D" id="1.20.920.10">
    <property type="entry name" value="Bromodomain-like"/>
    <property type="match status" value="2"/>
</dbReference>
<feature type="compositionally biased region" description="Basic and acidic residues" evidence="6">
    <location>
        <begin position="807"/>
        <end position="817"/>
    </location>
</feature>
<dbReference type="Pfam" id="PF25437">
    <property type="entry name" value="BRWD1_N"/>
    <property type="match status" value="1"/>
</dbReference>
<dbReference type="PRINTS" id="PR00503">
    <property type="entry name" value="BROMODOMAIN"/>
</dbReference>
<feature type="domain" description="Bromo" evidence="7">
    <location>
        <begin position="1206"/>
        <end position="1276"/>
    </location>
</feature>
<dbReference type="InterPro" id="IPR001487">
    <property type="entry name" value="Bromodomain"/>
</dbReference>
<dbReference type="SUPFAM" id="SSF47370">
    <property type="entry name" value="Bromodomain"/>
    <property type="match status" value="2"/>
</dbReference>
<evidence type="ECO:0000256" key="6">
    <source>
        <dbReference type="SAM" id="MobiDB-lite"/>
    </source>
</evidence>
<dbReference type="Pfam" id="PF25313">
    <property type="entry name" value="BRWD_AD"/>
    <property type="match status" value="1"/>
</dbReference>
<dbReference type="InterPro" id="IPR057452">
    <property type="entry name" value="BRWD/PHIP_N"/>
</dbReference>
<keyword evidence="2" id="KW-0677">Repeat</keyword>
<evidence type="ECO:0000256" key="1">
    <source>
        <dbReference type="ARBA" id="ARBA00022574"/>
    </source>
</evidence>
<dbReference type="InterPro" id="IPR015943">
    <property type="entry name" value="WD40/YVTN_repeat-like_dom_sf"/>
</dbReference>
<dbReference type="Pfam" id="PF00439">
    <property type="entry name" value="Bromodomain"/>
    <property type="match status" value="2"/>
</dbReference>